<protein>
    <submittedName>
        <fullName evidence="2">Uncharacterized protein</fullName>
    </submittedName>
</protein>
<feature type="compositionally biased region" description="Polar residues" evidence="1">
    <location>
        <begin position="145"/>
        <end position="154"/>
    </location>
</feature>
<feature type="region of interest" description="Disordered" evidence="1">
    <location>
        <begin position="59"/>
        <end position="95"/>
    </location>
</feature>
<name>A0A4C1X930_EUMVA</name>
<dbReference type="Proteomes" id="UP000299102">
    <property type="component" value="Unassembled WGS sequence"/>
</dbReference>
<proteinExistence type="predicted"/>
<dbReference type="EMBL" id="BGZK01000760">
    <property type="protein sequence ID" value="GBP59402.1"/>
    <property type="molecule type" value="Genomic_DNA"/>
</dbReference>
<keyword evidence="3" id="KW-1185">Reference proteome</keyword>
<dbReference type="AlphaFoldDB" id="A0A4C1X930"/>
<sequence>MRRRPGMRQYKSSIPHLHPQEKEVWKIHERTRFSGSKCVIVVIFPDRREPAVTVKEDVGVSTDNSFGSPADSGNSTKWTPEKGPSPLDPSGIQPRRLYKKSEVRAYSAVAEIGVTKLFDFANANDYPEGDTTPTDRTRRRPGMRQQISPPSRTCDQGKVVDDPRTNLMREKCKVHGHAPSIKIYATHMCRRMRHL</sequence>
<organism evidence="2 3">
    <name type="scientific">Eumeta variegata</name>
    <name type="common">Bagworm moth</name>
    <name type="synonym">Eumeta japonica</name>
    <dbReference type="NCBI Taxonomy" id="151549"/>
    <lineage>
        <taxon>Eukaryota</taxon>
        <taxon>Metazoa</taxon>
        <taxon>Ecdysozoa</taxon>
        <taxon>Arthropoda</taxon>
        <taxon>Hexapoda</taxon>
        <taxon>Insecta</taxon>
        <taxon>Pterygota</taxon>
        <taxon>Neoptera</taxon>
        <taxon>Endopterygota</taxon>
        <taxon>Lepidoptera</taxon>
        <taxon>Glossata</taxon>
        <taxon>Ditrysia</taxon>
        <taxon>Tineoidea</taxon>
        <taxon>Psychidae</taxon>
        <taxon>Oiketicinae</taxon>
        <taxon>Eumeta</taxon>
    </lineage>
</organism>
<gene>
    <name evidence="2" type="ORF">EVAR_47961_1</name>
</gene>
<evidence type="ECO:0000313" key="3">
    <source>
        <dbReference type="Proteomes" id="UP000299102"/>
    </source>
</evidence>
<feature type="compositionally biased region" description="Polar residues" evidence="1">
    <location>
        <begin position="61"/>
        <end position="78"/>
    </location>
</feature>
<evidence type="ECO:0000313" key="2">
    <source>
        <dbReference type="EMBL" id="GBP59402.1"/>
    </source>
</evidence>
<accession>A0A4C1X930</accession>
<evidence type="ECO:0000256" key="1">
    <source>
        <dbReference type="SAM" id="MobiDB-lite"/>
    </source>
</evidence>
<comment type="caution">
    <text evidence="2">The sequence shown here is derived from an EMBL/GenBank/DDBJ whole genome shotgun (WGS) entry which is preliminary data.</text>
</comment>
<reference evidence="2 3" key="1">
    <citation type="journal article" date="2019" name="Commun. Biol.">
        <title>The bagworm genome reveals a unique fibroin gene that provides high tensile strength.</title>
        <authorList>
            <person name="Kono N."/>
            <person name="Nakamura H."/>
            <person name="Ohtoshi R."/>
            <person name="Tomita M."/>
            <person name="Numata K."/>
            <person name="Arakawa K."/>
        </authorList>
    </citation>
    <scope>NUCLEOTIDE SEQUENCE [LARGE SCALE GENOMIC DNA]</scope>
</reference>
<feature type="region of interest" description="Disordered" evidence="1">
    <location>
        <begin position="123"/>
        <end position="156"/>
    </location>
</feature>